<evidence type="ECO:0000256" key="5">
    <source>
        <dbReference type="SAM" id="Phobius"/>
    </source>
</evidence>
<dbReference type="Gene3D" id="1.20.1250.20">
    <property type="entry name" value="MFS general substrate transporter like domains"/>
    <property type="match status" value="1"/>
</dbReference>
<dbReference type="GO" id="GO:0005886">
    <property type="term" value="C:plasma membrane"/>
    <property type="evidence" value="ECO:0007669"/>
    <property type="project" value="UniProtKB-SubCell"/>
</dbReference>
<gene>
    <name evidence="7" type="ORF">K8V70_03245</name>
</gene>
<dbReference type="SUPFAM" id="SSF103473">
    <property type="entry name" value="MFS general substrate transporter"/>
    <property type="match status" value="1"/>
</dbReference>
<feature type="transmembrane region" description="Helical" evidence="5">
    <location>
        <begin position="171"/>
        <end position="190"/>
    </location>
</feature>
<dbReference type="InterPro" id="IPR011701">
    <property type="entry name" value="MFS"/>
</dbReference>
<dbReference type="PANTHER" id="PTHR23531">
    <property type="entry name" value="QUINOLENE RESISTANCE PROTEIN NORA"/>
    <property type="match status" value="1"/>
</dbReference>
<protein>
    <submittedName>
        <fullName evidence="7">MFS transporter</fullName>
    </submittedName>
</protein>
<feature type="transmembrane region" description="Helical" evidence="5">
    <location>
        <begin position="50"/>
        <end position="71"/>
    </location>
</feature>
<name>A0A921IS99_9ACTN</name>
<comment type="subcellular location">
    <subcellularLocation>
        <location evidence="1">Cell membrane</location>
        <topology evidence="1">Multi-pass membrane protein</topology>
    </subcellularLocation>
</comment>
<dbReference type="CDD" id="cd17489">
    <property type="entry name" value="MFS_YfcJ_like"/>
    <property type="match status" value="1"/>
</dbReference>
<accession>A0A921IS99</accession>
<evidence type="ECO:0000256" key="3">
    <source>
        <dbReference type="ARBA" id="ARBA00022989"/>
    </source>
</evidence>
<evidence type="ECO:0000256" key="4">
    <source>
        <dbReference type="ARBA" id="ARBA00023136"/>
    </source>
</evidence>
<feature type="transmembrane region" description="Helical" evidence="5">
    <location>
        <begin position="279"/>
        <end position="300"/>
    </location>
</feature>
<dbReference type="EMBL" id="DYUZ01000014">
    <property type="protein sequence ID" value="HJG36867.1"/>
    <property type="molecule type" value="Genomic_DNA"/>
</dbReference>
<dbReference type="PROSITE" id="PS50850">
    <property type="entry name" value="MFS"/>
    <property type="match status" value="1"/>
</dbReference>
<feature type="transmembrane region" description="Helical" evidence="5">
    <location>
        <begin position="108"/>
        <end position="130"/>
    </location>
</feature>
<feature type="transmembrane region" description="Helical" evidence="5">
    <location>
        <begin position="211"/>
        <end position="236"/>
    </location>
</feature>
<dbReference type="InterPro" id="IPR020846">
    <property type="entry name" value="MFS_dom"/>
</dbReference>
<feature type="transmembrane region" description="Helical" evidence="5">
    <location>
        <begin position="142"/>
        <end position="165"/>
    </location>
</feature>
<dbReference type="GO" id="GO:0022857">
    <property type="term" value="F:transmembrane transporter activity"/>
    <property type="evidence" value="ECO:0007669"/>
    <property type="project" value="InterPro"/>
</dbReference>
<dbReference type="PANTHER" id="PTHR23531:SF1">
    <property type="entry name" value="QUINOLENE RESISTANCE PROTEIN NORA"/>
    <property type="match status" value="1"/>
</dbReference>
<sequence length="400" mass="42139">MTLPARITRRERLVTRDAAFILAATFCYMACFMVTGPVVVGFTMSLGATVALAGVVSGVTSLCSLACRPVAGNVTDRVGKRRLAMASALLMLVSSAGHIVAASPIQLVAFRVIGGMGYSLCSVCMSTWFAQTLPQNRVGAAMSLFGMMNALGVAVGPALGISLFQSVGYRAAFVCSTVLAACSIACMGMVHDPGRPVQKQKAQGQQDAPRTGIKLLSIEALPAAVMIILFAVPYFATQSYLVNYVADRALPVAEEWFFTIYAAVLLAMRIVLRDVFDRVSFRTFTLCSCVSMLASLALLWCMHGNLAMVAAAVCMAGGYGIMCSVCQSTAVKLAGPGKTGLANSTYYMGFDIGMFLGPAVGGVVYGAVAPVWFYPALAVCVPLAIVVLAFTRRGLRVQGR</sequence>
<feature type="transmembrane region" description="Helical" evidence="5">
    <location>
        <begin position="20"/>
        <end position="44"/>
    </location>
</feature>
<feature type="transmembrane region" description="Helical" evidence="5">
    <location>
        <begin position="256"/>
        <end position="272"/>
    </location>
</feature>
<evidence type="ECO:0000259" key="6">
    <source>
        <dbReference type="PROSITE" id="PS50850"/>
    </source>
</evidence>
<feature type="transmembrane region" description="Helical" evidence="5">
    <location>
        <begin position="346"/>
        <end position="365"/>
    </location>
</feature>
<dbReference type="RefSeq" id="WP_273189284.1">
    <property type="nucleotide sequence ID" value="NZ_DYUZ01000014.1"/>
</dbReference>
<feature type="transmembrane region" description="Helical" evidence="5">
    <location>
        <begin position="83"/>
        <end position="102"/>
    </location>
</feature>
<keyword evidence="2 5" id="KW-0812">Transmembrane</keyword>
<reference evidence="7" key="1">
    <citation type="journal article" date="2021" name="PeerJ">
        <title>Extensive microbial diversity within the chicken gut microbiome revealed by metagenomics and culture.</title>
        <authorList>
            <person name="Gilroy R."/>
            <person name="Ravi A."/>
            <person name="Getino M."/>
            <person name="Pursley I."/>
            <person name="Horton D.L."/>
            <person name="Alikhan N.F."/>
            <person name="Baker D."/>
            <person name="Gharbi K."/>
            <person name="Hall N."/>
            <person name="Watson M."/>
            <person name="Adriaenssens E.M."/>
            <person name="Foster-Nyarko E."/>
            <person name="Jarju S."/>
            <person name="Secka A."/>
            <person name="Antonio M."/>
            <person name="Oren A."/>
            <person name="Chaudhuri R.R."/>
            <person name="La Ragione R."/>
            <person name="Hildebrand F."/>
            <person name="Pallen M.J."/>
        </authorList>
    </citation>
    <scope>NUCLEOTIDE SEQUENCE</scope>
    <source>
        <strain evidence="7">ChiHjej13B12-9602</strain>
    </source>
</reference>
<evidence type="ECO:0000256" key="2">
    <source>
        <dbReference type="ARBA" id="ARBA00022692"/>
    </source>
</evidence>
<keyword evidence="4 5" id="KW-0472">Membrane</keyword>
<evidence type="ECO:0000256" key="1">
    <source>
        <dbReference type="ARBA" id="ARBA00004651"/>
    </source>
</evidence>
<evidence type="ECO:0000313" key="7">
    <source>
        <dbReference type="EMBL" id="HJG36867.1"/>
    </source>
</evidence>
<keyword evidence="3 5" id="KW-1133">Transmembrane helix</keyword>
<dbReference type="Pfam" id="PF07690">
    <property type="entry name" value="MFS_1"/>
    <property type="match status" value="1"/>
</dbReference>
<dbReference type="Proteomes" id="UP000753256">
    <property type="component" value="Unassembled WGS sequence"/>
</dbReference>
<organism evidence="7 8">
    <name type="scientific">Enorma phocaeensis</name>
    <dbReference type="NCBI Taxonomy" id="1871019"/>
    <lineage>
        <taxon>Bacteria</taxon>
        <taxon>Bacillati</taxon>
        <taxon>Actinomycetota</taxon>
        <taxon>Coriobacteriia</taxon>
        <taxon>Coriobacteriales</taxon>
        <taxon>Coriobacteriaceae</taxon>
        <taxon>Enorma</taxon>
    </lineage>
</organism>
<feature type="transmembrane region" description="Helical" evidence="5">
    <location>
        <begin position="306"/>
        <end position="325"/>
    </location>
</feature>
<reference evidence="7" key="2">
    <citation type="submission" date="2021-09" db="EMBL/GenBank/DDBJ databases">
        <authorList>
            <person name="Gilroy R."/>
        </authorList>
    </citation>
    <scope>NUCLEOTIDE SEQUENCE</scope>
    <source>
        <strain evidence="7">ChiHjej13B12-9602</strain>
    </source>
</reference>
<evidence type="ECO:0000313" key="8">
    <source>
        <dbReference type="Proteomes" id="UP000753256"/>
    </source>
</evidence>
<feature type="domain" description="Major facilitator superfamily (MFS) profile" evidence="6">
    <location>
        <begin position="11"/>
        <end position="396"/>
    </location>
</feature>
<dbReference type="InterPro" id="IPR052714">
    <property type="entry name" value="MFS_Exporter"/>
</dbReference>
<dbReference type="AlphaFoldDB" id="A0A921IS99"/>
<comment type="caution">
    <text evidence="7">The sequence shown here is derived from an EMBL/GenBank/DDBJ whole genome shotgun (WGS) entry which is preliminary data.</text>
</comment>
<dbReference type="InterPro" id="IPR036259">
    <property type="entry name" value="MFS_trans_sf"/>
</dbReference>
<feature type="transmembrane region" description="Helical" evidence="5">
    <location>
        <begin position="371"/>
        <end position="390"/>
    </location>
</feature>
<proteinExistence type="predicted"/>